<name>A0AAV5FY71_ELECO</name>
<accession>A0AAV5FY71</accession>
<organism evidence="1 2">
    <name type="scientific">Eleusine coracana subsp. coracana</name>
    <dbReference type="NCBI Taxonomy" id="191504"/>
    <lineage>
        <taxon>Eukaryota</taxon>
        <taxon>Viridiplantae</taxon>
        <taxon>Streptophyta</taxon>
        <taxon>Embryophyta</taxon>
        <taxon>Tracheophyta</taxon>
        <taxon>Spermatophyta</taxon>
        <taxon>Magnoliopsida</taxon>
        <taxon>Liliopsida</taxon>
        <taxon>Poales</taxon>
        <taxon>Poaceae</taxon>
        <taxon>PACMAD clade</taxon>
        <taxon>Chloridoideae</taxon>
        <taxon>Cynodonteae</taxon>
        <taxon>Eleusininae</taxon>
        <taxon>Eleusine</taxon>
    </lineage>
</organism>
<proteinExistence type="predicted"/>
<reference evidence="1" key="2">
    <citation type="submission" date="2021-12" db="EMBL/GenBank/DDBJ databases">
        <title>Resequencing data analysis of finger millet.</title>
        <authorList>
            <person name="Hatakeyama M."/>
            <person name="Aluri S."/>
            <person name="Balachadran M.T."/>
            <person name="Sivarajan S.R."/>
            <person name="Poveda L."/>
            <person name="Shimizu-Inatsugi R."/>
            <person name="Schlapbach R."/>
            <person name="Sreeman S.M."/>
            <person name="Shimizu K.K."/>
        </authorList>
    </citation>
    <scope>NUCLEOTIDE SEQUENCE</scope>
</reference>
<gene>
    <name evidence="1" type="primary">gb29875</name>
    <name evidence="1" type="ORF">PR202_gb29875</name>
</gene>
<dbReference type="AlphaFoldDB" id="A0AAV5FY71"/>
<evidence type="ECO:0000313" key="2">
    <source>
        <dbReference type="Proteomes" id="UP001054889"/>
    </source>
</evidence>
<comment type="caution">
    <text evidence="1">The sequence shown here is derived from an EMBL/GenBank/DDBJ whole genome shotgun (WGS) entry which is preliminary data.</text>
</comment>
<dbReference type="EMBL" id="BQKI01000164">
    <property type="protein sequence ID" value="GJN40629.1"/>
    <property type="molecule type" value="Genomic_DNA"/>
</dbReference>
<evidence type="ECO:0000313" key="1">
    <source>
        <dbReference type="EMBL" id="GJN40629.1"/>
    </source>
</evidence>
<sequence>MPIQILGSWRGTSTRSFIYGALQVPKDFEPWVKVHRRLRSMYAAFHDEEWGVSVHDDKYTVSSSPIGLTLIPPQRQQCCRLLLVMIGLAAAARSKATFAWSRPHGSGILR</sequence>
<protein>
    <submittedName>
        <fullName evidence="1">Uncharacterized protein</fullName>
    </submittedName>
</protein>
<dbReference type="Proteomes" id="UP001054889">
    <property type="component" value="Unassembled WGS sequence"/>
</dbReference>
<keyword evidence="2" id="KW-1185">Reference proteome</keyword>
<reference evidence="1" key="1">
    <citation type="journal article" date="2018" name="DNA Res.">
        <title>Multiple hybrid de novo genome assembly of finger millet, an orphan allotetraploid crop.</title>
        <authorList>
            <person name="Hatakeyama M."/>
            <person name="Aluri S."/>
            <person name="Balachadran M.T."/>
            <person name="Sivarajan S.R."/>
            <person name="Patrignani A."/>
            <person name="Gruter S."/>
            <person name="Poveda L."/>
            <person name="Shimizu-Inatsugi R."/>
            <person name="Baeten J."/>
            <person name="Francoijs K.J."/>
            <person name="Nataraja K.N."/>
            <person name="Reddy Y.A.N."/>
            <person name="Phadnis S."/>
            <person name="Ravikumar R.L."/>
            <person name="Schlapbach R."/>
            <person name="Sreeman S.M."/>
            <person name="Shimizu K.K."/>
        </authorList>
    </citation>
    <scope>NUCLEOTIDE SEQUENCE</scope>
</reference>